<reference evidence="5 6" key="1">
    <citation type="submission" date="2022-06" db="EMBL/GenBank/DDBJ databases">
        <title>Isolation of gut microbiota from human fecal samples.</title>
        <authorList>
            <person name="Pamer E.G."/>
            <person name="Barat B."/>
            <person name="Waligurski E."/>
            <person name="Medina S."/>
            <person name="Paddock L."/>
            <person name="Mostad J."/>
        </authorList>
    </citation>
    <scope>NUCLEOTIDE SEQUENCE [LARGE SCALE GENOMIC DNA]</scope>
    <source>
        <strain evidence="5 6">DFI.7.95</strain>
    </source>
</reference>
<dbReference type="EMBL" id="JANGAC010000013">
    <property type="protein sequence ID" value="MCQ4924574.1"/>
    <property type="molecule type" value="Genomic_DNA"/>
</dbReference>
<evidence type="ECO:0000256" key="3">
    <source>
        <dbReference type="ARBA" id="ARBA00022840"/>
    </source>
</evidence>
<dbReference type="InterPro" id="IPR025302">
    <property type="entry name" value="DrrA1/2-like_C"/>
</dbReference>
<dbReference type="SUPFAM" id="SSF52540">
    <property type="entry name" value="P-loop containing nucleoside triphosphate hydrolases"/>
    <property type="match status" value="1"/>
</dbReference>
<keyword evidence="1" id="KW-0813">Transport</keyword>
<evidence type="ECO:0000256" key="1">
    <source>
        <dbReference type="ARBA" id="ARBA00022448"/>
    </source>
</evidence>
<dbReference type="SMART" id="SM00382">
    <property type="entry name" value="AAA"/>
    <property type="match status" value="1"/>
</dbReference>
<protein>
    <submittedName>
        <fullName evidence="5">ATP-binding cassette domain-containing protein</fullName>
    </submittedName>
</protein>
<dbReference type="RefSeq" id="WP_256312293.1">
    <property type="nucleotide sequence ID" value="NZ_JANGAC010000013.1"/>
</dbReference>
<dbReference type="Gene3D" id="3.40.50.300">
    <property type="entry name" value="P-loop containing nucleotide triphosphate hydrolases"/>
    <property type="match status" value="1"/>
</dbReference>
<dbReference type="InterPro" id="IPR050763">
    <property type="entry name" value="ABC_transporter_ATP-binding"/>
</dbReference>
<proteinExistence type="predicted"/>
<organism evidence="5 6">
    <name type="scientific">Tissierella carlieri</name>
    <dbReference type="NCBI Taxonomy" id="689904"/>
    <lineage>
        <taxon>Bacteria</taxon>
        <taxon>Bacillati</taxon>
        <taxon>Bacillota</taxon>
        <taxon>Tissierellia</taxon>
        <taxon>Tissierellales</taxon>
        <taxon>Tissierellaceae</taxon>
        <taxon>Tissierella</taxon>
    </lineage>
</organism>
<accession>A0ABT1SDL4</accession>
<dbReference type="PROSITE" id="PS50893">
    <property type="entry name" value="ABC_TRANSPORTER_2"/>
    <property type="match status" value="1"/>
</dbReference>
<dbReference type="Pfam" id="PF13732">
    <property type="entry name" value="DrrA1-3_C"/>
    <property type="match status" value="1"/>
</dbReference>
<keyword evidence="6" id="KW-1185">Reference proteome</keyword>
<evidence type="ECO:0000259" key="4">
    <source>
        <dbReference type="PROSITE" id="PS50893"/>
    </source>
</evidence>
<dbReference type="Proteomes" id="UP001524478">
    <property type="component" value="Unassembled WGS sequence"/>
</dbReference>
<comment type="caution">
    <text evidence="5">The sequence shown here is derived from an EMBL/GenBank/DDBJ whole genome shotgun (WGS) entry which is preliminary data.</text>
</comment>
<evidence type="ECO:0000313" key="5">
    <source>
        <dbReference type="EMBL" id="MCQ4924574.1"/>
    </source>
</evidence>
<feature type="domain" description="ABC transporter" evidence="4">
    <location>
        <begin position="6"/>
        <end position="254"/>
    </location>
</feature>
<dbReference type="PANTHER" id="PTHR42711">
    <property type="entry name" value="ABC TRANSPORTER ATP-BINDING PROTEIN"/>
    <property type="match status" value="1"/>
</dbReference>
<name>A0ABT1SDL4_9FIRM</name>
<dbReference type="InterPro" id="IPR003593">
    <property type="entry name" value="AAA+_ATPase"/>
</dbReference>
<evidence type="ECO:0000313" key="6">
    <source>
        <dbReference type="Proteomes" id="UP001524478"/>
    </source>
</evidence>
<gene>
    <name evidence="5" type="ORF">NE686_15840</name>
</gene>
<keyword evidence="3 5" id="KW-0067">ATP-binding</keyword>
<dbReference type="InterPro" id="IPR027417">
    <property type="entry name" value="P-loop_NTPase"/>
</dbReference>
<dbReference type="Pfam" id="PF00005">
    <property type="entry name" value="ABC_tran"/>
    <property type="match status" value="1"/>
</dbReference>
<evidence type="ECO:0000256" key="2">
    <source>
        <dbReference type="ARBA" id="ARBA00022741"/>
    </source>
</evidence>
<keyword evidence="2" id="KW-0547">Nucleotide-binding</keyword>
<dbReference type="InterPro" id="IPR003439">
    <property type="entry name" value="ABC_transporter-like_ATP-bd"/>
</dbReference>
<dbReference type="GO" id="GO:0005524">
    <property type="term" value="F:ATP binding"/>
    <property type="evidence" value="ECO:0007669"/>
    <property type="project" value="UniProtKB-KW"/>
</dbReference>
<sequence>MANYAIEVKNLKKEFEIKKKRGHLWKKDYREKESFVAVDNISFNVNKGEIFGFLGPNGAGKTTTIKMISTLLMPTSGSIIVNGINSQDKPIDVLKNLGTVLAGERSIYWKLSGRENLEYFAAMNGITGKIAKERIDYSLKRFSLEKRSDETVEKYSTGMKQRIALAKALISNPQIVILDEPTSGLDPQSARNLREIILEIKAEGRTVLLTTHYMEEADQLSDRIAIIDHGKIIALDTPENLKRGLNKTNSLILELNHWDEIIASKLKNIQHVENINNKFNDSTQTWEIKIHISNGNEIVSSIISNIVSYNIKIINFRVDEPTLEDVFINLTGKSLRE</sequence>
<dbReference type="PANTHER" id="PTHR42711:SF18">
    <property type="entry name" value="ABC TRANSPORTER, ATP-BINDING PROTEIN"/>
    <property type="match status" value="1"/>
</dbReference>